<dbReference type="Proteomes" id="UP000077755">
    <property type="component" value="Chromosome 2"/>
</dbReference>
<name>A0AAF0WDV6_DAUCS</name>
<gene>
    <name evidence="8" type="ORF">DCAR_0206963</name>
</gene>
<evidence type="ECO:0000256" key="5">
    <source>
        <dbReference type="ARBA" id="ARBA00023242"/>
    </source>
</evidence>
<evidence type="ECO:0000256" key="4">
    <source>
        <dbReference type="ARBA" id="ARBA00023163"/>
    </source>
</evidence>
<accession>A0AAF0WDV6</accession>
<keyword evidence="2" id="KW-0805">Transcription regulation</keyword>
<evidence type="ECO:0000256" key="6">
    <source>
        <dbReference type="SAM" id="MobiDB-lite"/>
    </source>
</evidence>
<dbReference type="CDD" id="cd00122">
    <property type="entry name" value="MBD"/>
    <property type="match status" value="1"/>
</dbReference>
<evidence type="ECO:0000256" key="2">
    <source>
        <dbReference type="ARBA" id="ARBA00023015"/>
    </source>
</evidence>
<comment type="subcellular location">
    <subcellularLocation>
        <location evidence="1">Nucleus</location>
    </subcellularLocation>
</comment>
<dbReference type="SMART" id="SM00391">
    <property type="entry name" value="MBD"/>
    <property type="match status" value="1"/>
</dbReference>
<feature type="region of interest" description="Disordered" evidence="6">
    <location>
        <begin position="1"/>
        <end position="111"/>
    </location>
</feature>
<dbReference type="GO" id="GO:0005634">
    <property type="term" value="C:nucleus"/>
    <property type="evidence" value="ECO:0007669"/>
    <property type="project" value="UniProtKB-SubCell"/>
</dbReference>
<feature type="region of interest" description="Disordered" evidence="6">
    <location>
        <begin position="127"/>
        <end position="171"/>
    </location>
</feature>
<proteinExistence type="predicted"/>
<dbReference type="PROSITE" id="PS50982">
    <property type="entry name" value="MBD"/>
    <property type="match status" value="1"/>
</dbReference>
<dbReference type="SUPFAM" id="SSF54171">
    <property type="entry name" value="DNA-binding domain"/>
    <property type="match status" value="1"/>
</dbReference>
<evidence type="ECO:0000259" key="7">
    <source>
        <dbReference type="PROSITE" id="PS50982"/>
    </source>
</evidence>
<organism evidence="8 9">
    <name type="scientific">Daucus carota subsp. sativus</name>
    <name type="common">Carrot</name>
    <dbReference type="NCBI Taxonomy" id="79200"/>
    <lineage>
        <taxon>Eukaryota</taxon>
        <taxon>Viridiplantae</taxon>
        <taxon>Streptophyta</taxon>
        <taxon>Embryophyta</taxon>
        <taxon>Tracheophyta</taxon>
        <taxon>Spermatophyta</taxon>
        <taxon>Magnoliopsida</taxon>
        <taxon>eudicotyledons</taxon>
        <taxon>Gunneridae</taxon>
        <taxon>Pentapetalae</taxon>
        <taxon>asterids</taxon>
        <taxon>campanulids</taxon>
        <taxon>Apiales</taxon>
        <taxon>Apiaceae</taxon>
        <taxon>Apioideae</taxon>
        <taxon>Scandiceae</taxon>
        <taxon>Daucinae</taxon>
        <taxon>Daucus</taxon>
        <taxon>Daucus sect. Daucus</taxon>
    </lineage>
</organism>
<feature type="domain" description="MBD" evidence="7">
    <location>
        <begin position="73"/>
        <end position="147"/>
    </location>
</feature>
<reference evidence="8" key="1">
    <citation type="journal article" date="2016" name="Nat. Genet.">
        <title>A high-quality carrot genome assembly provides new insights into carotenoid accumulation and asterid genome evolution.</title>
        <authorList>
            <person name="Iorizzo M."/>
            <person name="Ellison S."/>
            <person name="Senalik D."/>
            <person name="Zeng P."/>
            <person name="Satapoomin P."/>
            <person name="Huang J."/>
            <person name="Bowman M."/>
            <person name="Iovene M."/>
            <person name="Sanseverino W."/>
            <person name="Cavagnaro P."/>
            <person name="Yildiz M."/>
            <person name="Macko-Podgorni A."/>
            <person name="Moranska E."/>
            <person name="Grzebelus E."/>
            <person name="Grzebelus D."/>
            <person name="Ashrafi H."/>
            <person name="Zheng Z."/>
            <person name="Cheng S."/>
            <person name="Spooner D."/>
            <person name="Van Deynze A."/>
            <person name="Simon P."/>
        </authorList>
    </citation>
    <scope>NUCLEOTIDE SEQUENCE</scope>
    <source>
        <tissue evidence="8">Leaf</tissue>
    </source>
</reference>
<evidence type="ECO:0000313" key="8">
    <source>
        <dbReference type="EMBL" id="WOG87732.1"/>
    </source>
</evidence>
<feature type="compositionally biased region" description="Polar residues" evidence="6">
    <location>
        <begin position="129"/>
        <end position="142"/>
    </location>
</feature>
<dbReference type="AlphaFoldDB" id="A0AAF0WDV6"/>
<keyword evidence="3" id="KW-0238">DNA-binding</keyword>
<keyword evidence="9" id="KW-1185">Reference proteome</keyword>
<evidence type="ECO:0000256" key="1">
    <source>
        <dbReference type="ARBA" id="ARBA00004123"/>
    </source>
</evidence>
<dbReference type="PANTHER" id="PTHR12396">
    <property type="entry name" value="METHYL-CPG BINDING PROTEIN, MBD"/>
    <property type="match status" value="1"/>
</dbReference>
<dbReference type="PANTHER" id="PTHR12396:SF46">
    <property type="entry name" value="METHYL-CPG-BINDING DOMAIN-CONTAINING PROTEIN 6"/>
    <property type="match status" value="1"/>
</dbReference>
<dbReference type="Gene3D" id="3.30.890.10">
    <property type="entry name" value="Methyl-cpg-binding Protein 2, Chain A"/>
    <property type="match status" value="1"/>
</dbReference>
<dbReference type="Pfam" id="PF01429">
    <property type="entry name" value="MBD"/>
    <property type="match status" value="1"/>
</dbReference>
<dbReference type="GO" id="GO:0003677">
    <property type="term" value="F:DNA binding"/>
    <property type="evidence" value="ECO:0007669"/>
    <property type="project" value="UniProtKB-KW"/>
</dbReference>
<protein>
    <recommendedName>
        <fullName evidence="7">MBD domain-containing protein</fullName>
    </recommendedName>
</protein>
<dbReference type="EMBL" id="CP093344">
    <property type="protein sequence ID" value="WOG87732.1"/>
    <property type="molecule type" value="Genomic_DNA"/>
</dbReference>
<sequence length="263" mass="28423">MADSFQPDPNLISEPDFGAAPDAPVGEGSDPKPVSGSDPLLGSGDFIAAEGGSAETPAGKSSETKRAKRPRKGAEDGEASDGVPPDWQVITRTRSNGQTKGTVDRYYIDPKTGQRFRSKAEVIRYLETGSKSKPQSGANATVRQGKQKEKSSSKKTGTGKKEKQTGWNFDFENPPEETTWSLVDGTWKPSIGGDPVPEETYICRCKYVDKCNLGLLTRLGQTDSCILQGYVKLSSYVSLLCEISKNSSFLQRPPPRKGKEPNG</sequence>
<evidence type="ECO:0000313" key="9">
    <source>
        <dbReference type="Proteomes" id="UP000077755"/>
    </source>
</evidence>
<evidence type="ECO:0000256" key="3">
    <source>
        <dbReference type="ARBA" id="ARBA00023125"/>
    </source>
</evidence>
<keyword evidence="5" id="KW-0539">Nucleus</keyword>
<keyword evidence="4" id="KW-0804">Transcription</keyword>
<dbReference type="InterPro" id="IPR001739">
    <property type="entry name" value="Methyl_CpG_DNA-bd"/>
</dbReference>
<reference evidence="8" key="2">
    <citation type="submission" date="2022-03" db="EMBL/GenBank/DDBJ databases">
        <title>Draft title - Genomic analysis of global carrot germplasm unveils the trajectory of domestication and the origin of high carotenoid orange carrot.</title>
        <authorList>
            <person name="Iorizzo M."/>
            <person name="Ellison S."/>
            <person name="Senalik D."/>
            <person name="Macko-Podgorni A."/>
            <person name="Grzebelus D."/>
            <person name="Bostan H."/>
            <person name="Rolling W."/>
            <person name="Curaba J."/>
            <person name="Simon P."/>
        </authorList>
    </citation>
    <scope>NUCLEOTIDE SEQUENCE</scope>
    <source>
        <tissue evidence="8">Leaf</tissue>
    </source>
</reference>
<feature type="compositionally biased region" description="Polar residues" evidence="6">
    <location>
        <begin position="90"/>
        <end position="101"/>
    </location>
</feature>
<dbReference type="InterPro" id="IPR016177">
    <property type="entry name" value="DNA-bd_dom_sf"/>
</dbReference>